<dbReference type="Proteomes" id="UP000198382">
    <property type="component" value="Unassembled WGS sequence"/>
</dbReference>
<dbReference type="InterPro" id="IPR016032">
    <property type="entry name" value="Sig_transdc_resp-reg_C-effctor"/>
</dbReference>
<protein>
    <recommendedName>
        <fullName evidence="5">Tetratricopeptide repeat-containing protein</fullName>
    </recommendedName>
</protein>
<comment type="caution">
    <text evidence="3">The sequence shown here is derived from an EMBL/GenBank/DDBJ whole genome shotgun (WGS) entry which is preliminary data.</text>
</comment>
<keyword evidence="1" id="KW-0472">Membrane</keyword>
<dbReference type="SUPFAM" id="SSF46894">
    <property type="entry name" value="C-terminal effector domain of the bipartite response regulators"/>
    <property type="match status" value="1"/>
</dbReference>
<gene>
    <name evidence="3" type="ORF">B0A65_01325</name>
</gene>
<feature type="transmembrane region" description="Helical" evidence="1">
    <location>
        <begin position="346"/>
        <end position="367"/>
    </location>
</feature>
<dbReference type="SMART" id="SM00028">
    <property type="entry name" value="TPR"/>
    <property type="match status" value="4"/>
</dbReference>
<feature type="signal peptide" evidence="2">
    <location>
        <begin position="1"/>
        <end position="19"/>
    </location>
</feature>
<proteinExistence type="predicted"/>
<name>A0ABX4BVU8_FLAFR</name>
<organism evidence="3 4">
    <name type="scientific">Flavobacterium frigidimaris</name>
    <dbReference type="NCBI Taxonomy" id="262320"/>
    <lineage>
        <taxon>Bacteria</taxon>
        <taxon>Pseudomonadati</taxon>
        <taxon>Bacteroidota</taxon>
        <taxon>Flavobacteriia</taxon>
        <taxon>Flavobacteriales</taxon>
        <taxon>Flavobacteriaceae</taxon>
        <taxon>Flavobacterium</taxon>
    </lineage>
</organism>
<evidence type="ECO:0000313" key="4">
    <source>
        <dbReference type="Proteomes" id="UP000198382"/>
    </source>
</evidence>
<keyword evidence="2" id="KW-0732">Signal</keyword>
<dbReference type="EMBL" id="MUGV01000004">
    <property type="protein sequence ID" value="OXA82031.1"/>
    <property type="molecule type" value="Genomic_DNA"/>
</dbReference>
<dbReference type="InterPro" id="IPR019734">
    <property type="entry name" value="TPR_rpt"/>
</dbReference>
<keyword evidence="4" id="KW-1185">Reference proteome</keyword>
<reference evidence="3 4" key="1">
    <citation type="submission" date="2016-11" db="EMBL/GenBank/DDBJ databases">
        <title>Whole genomes of Flavobacteriaceae.</title>
        <authorList>
            <person name="Stine C."/>
            <person name="Li C."/>
            <person name="Tadesse D."/>
        </authorList>
    </citation>
    <scope>NUCLEOTIDE SEQUENCE [LARGE SCALE GENOMIC DNA]</scope>
    <source>
        <strain evidence="3 4">DSM 15937</strain>
    </source>
</reference>
<dbReference type="InterPro" id="IPR011990">
    <property type="entry name" value="TPR-like_helical_dom_sf"/>
</dbReference>
<keyword evidence="1" id="KW-0812">Transmembrane</keyword>
<evidence type="ECO:0000256" key="2">
    <source>
        <dbReference type="SAM" id="SignalP"/>
    </source>
</evidence>
<keyword evidence="1" id="KW-1133">Transmembrane helix</keyword>
<dbReference type="SUPFAM" id="SSF48452">
    <property type="entry name" value="TPR-like"/>
    <property type="match status" value="2"/>
</dbReference>
<sequence length="540" mass="63129">MVARLLSFFLLFSSLLSYSQRSTKELIDSLNTIDDHEKKAELCLKIAGKLKDSDWNRAVKYVELAEAEAKKATNSDEILALVYTISGNIYDSKDVLDITLQFYLKAYEIYKANNNIQEISKIENNLAVIYAKSNNEAKALRYFLNVYHYQKSKKEPDKLLKILNNIGTIYLGKNVDSSLYYFHKADYIVKKLKNNNLTGYVYTNLARAYALKKDKKNADIYFAKAFSLINTPVDNSLKVFIHGSFSQYKLEDKNFDAAIVNAKQALEFSKENVFSFSGLRLNKLLYRAYLEKQDYKNAVFYFQKYNIISDSINIEQKAVNLERIRLEQDYKVRNQIRSFEEEKKRFRYYVAGLIMLVGILALIILLIRYRNKNIKNQLEKEKLKTKQQELKQSLEAKNMVLIGKAMSEIHRTDNINEILTDLKKIRLQTVNKEMQNAIDIVLKRLQKDLNIDIWKEFEISFEQVHKSFFDKLAVDYPSLTPKERRLCALLYLDLTTKEICQITGQSLIAIENARTRLRKKFDLTNEKINLSTYLNTFKLD</sequence>
<evidence type="ECO:0008006" key="5">
    <source>
        <dbReference type="Google" id="ProtNLM"/>
    </source>
</evidence>
<evidence type="ECO:0000256" key="1">
    <source>
        <dbReference type="SAM" id="Phobius"/>
    </source>
</evidence>
<evidence type="ECO:0000313" key="3">
    <source>
        <dbReference type="EMBL" id="OXA82031.1"/>
    </source>
</evidence>
<accession>A0ABX4BVU8</accession>
<dbReference type="Gene3D" id="1.25.40.10">
    <property type="entry name" value="Tetratricopeptide repeat domain"/>
    <property type="match status" value="1"/>
</dbReference>
<feature type="chain" id="PRO_5045225548" description="Tetratricopeptide repeat-containing protein" evidence="2">
    <location>
        <begin position="20"/>
        <end position="540"/>
    </location>
</feature>